<dbReference type="InterPro" id="IPR026444">
    <property type="entry name" value="Secre_tail"/>
</dbReference>
<dbReference type="Pfam" id="PF18962">
    <property type="entry name" value="Por_Secre_tail"/>
    <property type="match status" value="1"/>
</dbReference>
<sequence>MKILFRIFLLASVVLGTAPAGPAQTANNATAPILLASSARTSIPGLSGTAAEKGSSNNRFVNKFTISAYTGGLLYARNVLIPTTGGVINIASTDNNQFNELTFEPGAAGGTFRFTYTATDANDNTSPAAIYTLSVSPKASAFGGGFNFATSDNSTSWTARTVSAAGVNLTTSAYSNSPSSPVAEFMVGNKGSFLPSTALYWFVDYSGVAPANTSTVTFTFSTPLNGFALVVHDVDASTGGTNNFIDQVQFDGFATLSSTQPVVLSAADFITGTTNEYTGATVPNTVTGKSNSTASSTDNVIVSFPVAITKLVITYRNTAPTPGTNTLAQQIIGFPSFGWAATATGTPLPVSLTRFEAEAKRDVVQLTWATATEKNNDRFEIERSTTGTAFERVGVVSGHGTTSTAQFYSFTDGLAAAAGQTLYYRLRQVDTDGTSTWSPVRSVAFGAKVAATAVVTVAPNPSSSSASINLSQFPADRYQLTVIDMMGRQVSRKSVVGGGLIPLNLQAWPNGTYLIQLTGAQVSKTVRMLKQE</sequence>
<proteinExistence type="predicted"/>
<dbReference type="OrthoDB" id="1443240at2"/>
<reference evidence="3 4" key="1">
    <citation type="submission" date="2016-08" db="EMBL/GenBank/DDBJ databases">
        <title>Hymenobacter coccineus sp. nov., Hymenobacter lapidarius sp. nov. and Hymenobacter glacialis sp. nov., isolated from Antarctic soil.</title>
        <authorList>
            <person name="Sedlacek I."/>
            <person name="Kralova S."/>
            <person name="Kyrova K."/>
            <person name="Maslanova I."/>
            <person name="Stankova E."/>
            <person name="Vrbovska V."/>
            <person name="Nemec M."/>
            <person name="Bartak M."/>
            <person name="Svec P."/>
            <person name="Busse H.-J."/>
            <person name="Pantucek R."/>
        </authorList>
    </citation>
    <scope>NUCLEOTIDE SEQUENCE [LARGE SCALE GENOMIC DNA]</scope>
    <source>
        <strain evidence="3 4">CCM 8643</strain>
    </source>
</reference>
<organism evidence="3 4">
    <name type="scientific">Hymenobacter lapidarius</name>
    <dbReference type="NCBI Taxonomy" id="1908237"/>
    <lineage>
        <taxon>Bacteria</taxon>
        <taxon>Pseudomonadati</taxon>
        <taxon>Bacteroidota</taxon>
        <taxon>Cytophagia</taxon>
        <taxon>Cytophagales</taxon>
        <taxon>Hymenobacteraceae</taxon>
        <taxon>Hymenobacter</taxon>
    </lineage>
</organism>
<feature type="signal peptide" evidence="1">
    <location>
        <begin position="1"/>
        <end position="25"/>
    </location>
</feature>
<accession>A0A1G1SV60</accession>
<dbReference type="InterPro" id="IPR013783">
    <property type="entry name" value="Ig-like_fold"/>
</dbReference>
<feature type="chain" id="PRO_5009578449" description="Secretion system C-terminal sorting domain-containing protein" evidence="1">
    <location>
        <begin position="26"/>
        <end position="532"/>
    </location>
</feature>
<dbReference type="Proteomes" id="UP000176294">
    <property type="component" value="Unassembled WGS sequence"/>
</dbReference>
<evidence type="ECO:0000256" key="1">
    <source>
        <dbReference type="SAM" id="SignalP"/>
    </source>
</evidence>
<keyword evidence="1" id="KW-0732">Signal</keyword>
<dbReference type="STRING" id="1908237.BEN47_18380"/>
<protein>
    <recommendedName>
        <fullName evidence="2">Secretion system C-terminal sorting domain-containing protein</fullName>
    </recommendedName>
</protein>
<dbReference type="EMBL" id="MDZB01000144">
    <property type="protein sequence ID" value="OGX82501.1"/>
    <property type="molecule type" value="Genomic_DNA"/>
</dbReference>
<feature type="domain" description="Secretion system C-terminal sorting" evidence="2">
    <location>
        <begin position="459"/>
        <end position="525"/>
    </location>
</feature>
<dbReference type="Gene3D" id="2.60.40.10">
    <property type="entry name" value="Immunoglobulins"/>
    <property type="match status" value="1"/>
</dbReference>
<evidence type="ECO:0000313" key="3">
    <source>
        <dbReference type="EMBL" id="OGX82501.1"/>
    </source>
</evidence>
<gene>
    <name evidence="3" type="ORF">BEN47_18380</name>
</gene>
<name>A0A1G1SV60_9BACT</name>
<evidence type="ECO:0000313" key="4">
    <source>
        <dbReference type="Proteomes" id="UP000176294"/>
    </source>
</evidence>
<dbReference type="RefSeq" id="WP_070730035.1">
    <property type="nucleotide sequence ID" value="NZ_MDZB01000144.1"/>
</dbReference>
<dbReference type="NCBIfam" id="TIGR04183">
    <property type="entry name" value="Por_Secre_tail"/>
    <property type="match status" value="1"/>
</dbReference>
<keyword evidence="4" id="KW-1185">Reference proteome</keyword>
<evidence type="ECO:0000259" key="2">
    <source>
        <dbReference type="Pfam" id="PF18962"/>
    </source>
</evidence>
<comment type="caution">
    <text evidence="3">The sequence shown here is derived from an EMBL/GenBank/DDBJ whole genome shotgun (WGS) entry which is preliminary data.</text>
</comment>
<dbReference type="AlphaFoldDB" id="A0A1G1SV60"/>